<accession>A0A1Y1WWM5</accession>
<dbReference type="EMBL" id="MCFE01000867">
    <property type="protein sequence ID" value="ORX77606.1"/>
    <property type="molecule type" value="Genomic_DNA"/>
</dbReference>
<dbReference type="GO" id="GO:0051256">
    <property type="term" value="P:mitotic spindle midzone assembly"/>
    <property type="evidence" value="ECO:0007669"/>
    <property type="project" value="TreeGrafter"/>
</dbReference>
<sequence length="657" mass="76163">MEIVRYRVQQLYSLWNELGYFESEIKCADKKCTIPSWVERKLQPALHELDRLAASEAKRCAMLKAETEDLEMSIEEKCQLLGRNADLYLPKYTPVSTRSLYTTYLELKSLNNSLDAELSRQKQLHEAAMDTLHALSRELHETQDLPKPKPDDFSRSTVDFLTYAATKITILKETRVQEFDQAATDLYEAWQNIKFAPTDEIEKSLVRQFTLEEEKHFADSQKPHPKKSAWYTPNQPPLELSKECVELMKQKQCRYTRIMEERKQRYATLLKKINRLYIELDIPNSRQKKFQLDYEDTTLAQMEAEHEHLREILLINLDQLFDDYKQKLAEYWEKCEISREEQRFTMLRIMEGINKVERADIIREELIRLEELYSQCHLIFSAMQERRQLIHKMIEFEKTASDPRRLFRSSFQLNQEEKWRKKAYPNLLKFEEQLINAILNYELQENKPFIHNNQRYMDVLDREIAERPVNLTLFGFGSGTYVKDRSASYSGPTSSTSSYGGHHLSPSRTSAASHPVSRFSHCPTRSVSRTSNADDCHSSVSSNDSGDSIRTPLQAPSMEELSPRPSSACYENSASELQTPRVRSKLVRTSMRSQSRYRSSPSPSPITSTPRSAGTAMQKVARKQAVATLFGDIVNSPSPTQRSGALWSKNASQTSKH</sequence>
<feature type="region of interest" description="Disordered" evidence="1">
    <location>
        <begin position="632"/>
        <end position="657"/>
    </location>
</feature>
<dbReference type="InParanoid" id="A0A1Y1WWM5"/>
<protein>
    <recommendedName>
        <fullName evidence="4">Protein regulator of cytokinesis 1</fullName>
    </recommendedName>
</protein>
<dbReference type="PANTHER" id="PTHR19321">
    <property type="entry name" value="PROTEIN REGULATOR OF CYTOKINESIS 1 PRC1-RELATED"/>
    <property type="match status" value="1"/>
</dbReference>
<organism evidence="2 3">
    <name type="scientific">Basidiobolus meristosporus CBS 931.73</name>
    <dbReference type="NCBI Taxonomy" id="1314790"/>
    <lineage>
        <taxon>Eukaryota</taxon>
        <taxon>Fungi</taxon>
        <taxon>Fungi incertae sedis</taxon>
        <taxon>Zoopagomycota</taxon>
        <taxon>Entomophthoromycotina</taxon>
        <taxon>Basidiobolomycetes</taxon>
        <taxon>Basidiobolales</taxon>
        <taxon>Basidiobolaceae</taxon>
        <taxon>Basidiobolus</taxon>
    </lineage>
</organism>
<evidence type="ECO:0000313" key="2">
    <source>
        <dbReference type="EMBL" id="ORX77606.1"/>
    </source>
</evidence>
<dbReference type="AlphaFoldDB" id="A0A1Y1WWM5"/>
<keyword evidence="3" id="KW-1185">Reference proteome</keyword>
<evidence type="ECO:0000256" key="1">
    <source>
        <dbReference type="SAM" id="MobiDB-lite"/>
    </source>
</evidence>
<feature type="region of interest" description="Disordered" evidence="1">
    <location>
        <begin position="485"/>
        <end position="620"/>
    </location>
</feature>
<evidence type="ECO:0008006" key="4">
    <source>
        <dbReference type="Google" id="ProtNLM"/>
    </source>
</evidence>
<reference evidence="2 3" key="1">
    <citation type="submission" date="2016-07" db="EMBL/GenBank/DDBJ databases">
        <title>Pervasive Adenine N6-methylation of Active Genes in Fungi.</title>
        <authorList>
            <consortium name="DOE Joint Genome Institute"/>
            <person name="Mondo S.J."/>
            <person name="Dannebaum R.O."/>
            <person name="Kuo R.C."/>
            <person name="Labutti K."/>
            <person name="Haridas S."/>
            <person name="Kuo A."/>
            <person name="Salamov A."/>
            <person name="Ahrendt S.R."/>
            <person name="Lipzen A."/>
            <person name="Sullivan W."/>
            <person name="Andreopoulos W.B."/>
            <person name="Clum A."/>
            <person name="Lindquist E."/>
            <person name="Daum C."/>
            <person name="Ramamoorthy G.K."/>
            <person name="Gryganskyi A."/>
            <person name="Culley D."/>
            <person name="Magnuson J.K."/>
            <person name="James T.Y."/>
            <person name="O'Malley M.A."/>
            <person name="Stajich J.E."/>
            <person name="Spatafora J.W."/>
            <person name="Visel A."/>
            <person name="Grigoriev I.V."/>
        </authorList>
    </citation>
    <scope>NUCLEOTIDE SEQUENCE [LARGE SCALE GENOMIC DNA]</scope>
    <source>
        <strain evidence="2 3">CBS 931.73</strain>
    </source>
</reference>
<dbReference type="InterPro" id="IPR007145">
    <property type="entry name" value="MAP65_Ase1_PRC1"/>
</dbReference>
<dbReference type="GO" id="GO:0008017">
    <property type="term" value="F:microtubule binding"/>
    <property type="evidence" value="ECO:0007669"/>
    <property type="project" value="InterPro"/>
</dbReference>
<evidence type="ECO:0000313" key="3">
    <source>
        <dbReference type="Proteomes" id="UP000193498"/>
    </source>
</evidence>
<comment type="caution">
    <text evidence="2">The sequence shown here is derived from an EMBL/GenBank/DDBJ whole genome shotgun (WGS) entry which is preliminary data.</text>
</comment>
<dbReference type="STRING" id="1314790.A0A1Y1WWM5"/>
<gene>
    <name evidence="2" type="ORF">K493DRAFT_308859</name>
</gene>
<dbReference type="Proteomes" id="UP000193498">
    <property type="component" value="Unassembled WGS sequence"/>
</dbReference>
<dbReference type="Pfam" id="PF03999">
    <property type="entry name" value="MAP65_ASE1"/>
    <property type="match status" value="1"/>
</dbReference>
<dbReference type="GO" id="GO:1990023">
    <property type="term" value="C:mitotic spindle midzone"/>
    <property type="evidence" value="ECO:0007669"/>
    <property type="project" value="TreeGrafter"/>
</dbReference>
<feature type="compositionally biased region" description="Low complexity" evidence="1">
    <location>
        <begin position="487"/>
        <end position="504"/>
    </location>
</feature>
<dbReference type="OrthoDB" id="642895at2759"/>
<feature type="compositionally biased region" description="Low complexity" evidence="1">
    <location>
        <begin position="588"/>
        <end position="612"/>
    </location>
</feature>
<feature type="compositionally biased region" description="Low complexity" evidence="1">
    <location>
        <begin position="538"/>
        <end position="548"/>
    </location>
</feature>
<proteinExistence type="predicted"/>
<feature type="compositionally biased region" description="Polar residues" evidence="1">
    <location>
        <begin position="569"/>
        <end position="578"/>
    </location>
</feature>
<dbReference type="Gene3D" id="1.20.58.1520">
    <property type="match status" value="1"/>
</dbReference>
<dbReference type="PANTHER" id="PTHR19321:SF41">
    <property type="entry name" value="FASCETTO-RELATED"/>
    <property type="match status" value="1"/>
</dbReference>
<feature type="compositionally biased region" description="Polar residues" evidence="1">
    <location>
        <begin position="635"/>
        <end position="657"/>
    </location>
</feature>
<name>A0A1Y1WWM5_9FUNG</name>
<dbReference type="GO" id="GO:0005737">
    <property type="term" value="C:cytoplasm"/>
    <property type="evidence" value="ECO:0007669"/>
    <property type="project" value="TreeGrafter"/>
</dbReference>